<keyword evidence="2" id="KW-0472">Membrane</keyword>
<dbReference type="Pfam" id="PF02397">
    <property type="entry name" value="Bac_transf"/>
    <property type="match status" value="1"/>
</dbReference>
<dbReference type="Proteomes" id="UP001143543">
    <property type="component" value="Unassembled WGS sequence"/>
</dbReference>
<organism evidence="4 5">
    <name type="scientific">Neptunitalea lumnitzerae</name>
    <dbReference type="NCBI Taxonomy" id="2965509"/>
    <lineage>
        <taxon>Bacteria</taxon>
        <taxon>Pseudomonadati</taxon>
        <taxon>Bacteroidota</taxon>
        <taxon>Flavobacteriia</taxon>
        <taxon>Flavobacteriales</taxon>
        <taxon>Flavobacteriaceae</taxon>
        <taxon>Neptunitalea</taxon>
    </lineage>
</organism>
<keyword evidence="5" id="KW-1185">Reference proteome</keyword>
<dbReference type="PANTHER" id="PTHR30576">
    <property type="entry name" value="COLANIC BIOSYNTHESIS UDP-GLUCOSE LIPID CARRIER TRANSFERASE"/>
    <property type="match status" value="1"/>
</dbReference>
<evidence type="ECO:0000313" key="5">
    <source>
        <dbReference type="Proteomes" id="UP001143543"/>
    </source>
</evidence>
<feature type="transmembrane region" description="Helical" evidence="2">
    <location>
        <begin position="12"/>
        <end position="37"/>
    </location>
</feature>
<gene>
    <name evidence="4" type="primary">wlbG</name>
    <name evidence="4" type="ORF">Y10_32010</name>
</gene>
<keyword evidence="2" id="KW-0812">Transmembrane</keyword>
<keyword evidence="4" id="KW-0808">Transferase</keyword>
<feature type="domain" description="Bacterial sugar transferase" evidence="3">
    <location>
        <begin position="9"/>
        <end position="189"/>
    </location>
</feature>
<evidence type="ECO:0000259" key="3">
    <source>
        <dbReference type="Pfam" id="PF02397"/>
    </source>
</evidence>
<evidence type="ECO:0000256" key="1">
    <source>
        <dbReference type="ARBA" id="ARBA00006464"/>
    </source>
</evidence>
<sequence>MSSLDKIKKRLFDIVVSLLAIIILLIPILFLIIIATFDTTKFGLFFQERIGKGGKVFYIFKIRTLKNTGAKPSNFGSFLRGWKLDELPQFFNVFLSQMSVVGPRPDLVGFADELKGGDKMVLNVKPGLTSRASLKYFNEEEILKRQKNPVFYNESVIWPDKVKLNRLYVQNWTFKEDLKILLDTLLLIIKKNNAKNRGA</sequence>
<comment type="caution">
    <text evidence="4">The sequence shown here is derived from an EMBL/GenBank/DDBJ whole genome shotgun (WGS) entry which is preliminary data.</text>
</comment>
<evidence type="ECO:0000313" key="4">
    <source>
        <dbReference type="EMBL" id="GLB50833.1"/>
    </source>
</evidence>
<name>A0ABQ5MN54_9FLAO</name>
<comment type="similarity">
    <text evidence="1">Belongs to the bacterial sugar transferase family.</text>
</comment>
<dbReference type="PANTHER" id="PTHR30576:SF20">
    <property type="entry name" value="QUINOVOSAMINEPHOSPHOTRANSFERAE-RELATED"/>
    <property type="match status" value="1"/>
</dbReference>
<dbReference type="GO" id="GO:0016740">
    <property type="term" value="F:transferase activity"/>
    <property type="evidence" value="ECO:0007669"/>
    <property type="project" value="UniProtKB-KW"/>
</dbReference>
<dbReference type="EMBL" id="BRVO01000005">
    <property type="protein sequence ID" value="GLB50833.1"/>
    <property type="molecule type" value="Genomic_DNA"/>
</dbReference>
<keyword evidence="2" id="KW-1133">Transmembrane helix</keyword>
<reference evidence="4" key="1">
    <citation type="submission" date="2022-07" db="EMBL/GenBank/DDBJ databases">
        <title>Taxonomy of Novel Oxalotrophic and Methylotrophic Bacteria.</title>
        <authorList>
            <person name="Sahin N."/>
            <person name="Tani A."/>
        </authorList>
    </citation>
    <scope>NUCLEOTIDE SEQUENCE</scope>
    <source>
        <strain evidence="4">Y10</strain>
    </source>
</reference>
<evidence type="ECO:0000256" key="2">
    <source>
        <dbReference type="SAM" id="Phobius"/>
    </source>
</evidence>
<proteinExistence type="inferred from homology"/>
<dbReference type="RefSeq" id="WP_281766470.1">
    <property type="nucleotide sequence ID" value="NZ_BRVO01000005.1"/>
</dbReference>
<accession>A0ABQ5MN54</accession>
<dbReference type="InterPro" id="IPR003362">
    <property type="entry name" value="Bact_transf"/>
</dbReference>
<protein>
    <submittedName>
        <fullName evidence="4">Sugar transferase</fullName>
    </submittedName>
</protein>